<comment type="caution">
    <text evidence="1">The sequence shown here is derived from an EMBL/GenBank/DDBJ whole genome shotgun (WGS) entry which is preliminary data.</text>
</comment>
<name>A0A8S7K4J6_ECOLX</name>
<organism evidence="1 2">
    <name type="scientific">Escherichia coli</name>
    <dbReference type="NCBI Taxonomy" id="562"/>
    <lineage>
        <taxon>Bacteria</taxon>
        <taxon>Pseudomonadati</taxon>
        <taxon>Pseudomonadota</taxon>
        <taxon>Gammaproteobacteria</taxon>
        <taxon>Enterobacterales</taxon>
        <taxon>Enterobacteriaceae</taxon>
        <taxon>Escherichia</taxon>
    </lineage>
</organism>
<gene>
    <name evidence="1" type="ORF">E6D34_27770</name>
</gene>
<dbReference type="Proteomes" id="UP000532204">
    <property type="component" value="Unassembled WGS sequence"/>
</dbReference>
<evidence type="ECO:0000313" key="1">
    <source>
        <dbReference type="EMBL" id="EFC9752915.1"/>
    </source>
</evidence>
<proteinExistence type="predicted"/>
<protein>
    <recommendedName>
        <fullName evidence="3">Plasmid replication protein RepL domain-containing protein</fullName>
    </recommendedName>
</protein>
<dbReference type="RefSeq" id="WP_097313046.1">
    <property type="nucleotide sequence ID" value="NZ_CAJSIS010000108.1"/>
</dbReference>
<evidence type="ECO:0008006" key="3">
    <source>
        <dbReference type="Google" id="ProtNLM"/>
    </source>
</evidence>
<evidence type="ECO:0000313" key="2">
    <source>
        <dbReference type="Proteomes" id="UP000532204"/>
    </source>
</evidence>
<accession>A0A8S7K4J6</accession>
<sequence length="185" mass="21147">MTNKKVFKTDLRTLNYSPEINPLMDNSAVPVKRKRVRSGLLGKPLLDPETMTLQATAVIHQIEDKDTDEFVKVFSAGISAAYDLSRTGQRVFQAILQEYEQMPMSRGFADSIYLAWFDGGLSGRDIGMSEYTFKRGIRELLDKGFIAPQVPNIFWVNPALFFKGDRVMLIREYRRKSKSNKINSK</sequence>
<dbReference type="EMBL" id="AASEBA010000160">
    <property type="protein sequence ID" value="EFC9752915.1"/>
    <property type="molecule type" value="Genomic_DNA"/>
</dbReference>
<dbReference type="AlphaFoldDB" id="A0A8S7K4J6"/>
<reference evidence="1 2" key="1">
    <citation type="submission" date="2019-05" db="EMBL/GenBank/DDBJ databases">
        <authorList>
            <consortium name="NARMS: The National Antimicrobial Resistance Monitoring System"/>
        </authorList>
    </citation>
    <scope>NUCLEOTIDE SEQUENCE [LARGE SCALE GENOMIC DNA]</scope>
    <source>
        <strain evidence="1 2">CVM N18EC122</strain>
    </source>
</reference>